<evidence type="ECO:0000313" key="4">
    <source>
        <dbReference type="Proteomes" id="UP000186744"/>
    </source>
</evidence>
<feature type="transmembrane region" description="Helical" evidence="1">
    <location>
        <begin position="82"/>
        <end position="105"/>
    </location>
</feature>
<keyword evidence="3" id="KW-0378">Hydrolase</keyword>
<dbReference type="GO" id="GO:0016787">
    <property type="term" value="F:hydrolase activity"/>
    <property type="evidence" value="ECO:0007669"/>
    <property type="project" value="UniProtKB-KW"/>
</dbReference>
<name>A0A1N7QJZ3_9FLAO</name>
<feature type="transmembrane region" description="Helical" evidence="1">
    <location>
        <begin position="228"/>
        <end position="246"/>
    </location>
</feature>
<feature type="transmembrane region" description="Helical" evidence="1">
    <location>
        <begin position="303"/>
        <end position="323"/>
    </location>
</feature>
<protein>
    <submittedName>
        <fullName evidence="3">Peptidoglycan/LPS O-acetylase OafA/YrhL, contains acyltransferase and SGNH-hydrolase domains</fullName>
    </submittedName>
</protein>
<dbReference type="Proteomes" id="UP000186744">
    <property type="component" value="Unassembled WGS sequence"/>
</dbReference>
<dbReference type="GO" id="GO:0016747">
    <property type="term" value="F:acyltransferase activity, transferring groups other than amino-acyl groups"/>
    <property type="evidence" value="ECO:0007669"/>
    <property type="project" value="InterPro"/>
</dbReference>
<dbReference type="Pfam" id="PF01757">
    <property type="entry name" value="Acyl_transf_3"/>
    <property type="match status" value="1"/>
</dbReference>
<feature type="transmembrane region" description="Helical" evidence="1">
    <location>
        <begin position="203"/>
        <end position="221"/>
    </location>
</feature>
<dbReference type="InterPro" id="IPR002656">
    <property type="entry name" value="Acyl_transf_3_dom"/>
</dbReference>
<keyword evidence="4" id="KW-1185">Reference proteome</keyword>
<dbReference type="STRING" id="373668.SAMN05421786_11159"/>
<organism evidence="3 4">
    <name type="scientific">Chryseobacterium ureilyticum</name>
    <dbReference type="NCBI Taxonomy" id="373668"/>
    <lineage>
        <taxon>Bacteria</taxon>
        <taxon>Pseudomonadati</taxon>
        <taxon>Bacteroidota</taxon>
        <taxon>Flavobacteriia</taxon>
        <taxon>Flavobacteriales</taxon>
        <taxon>Weeksellaceae</taxon>
        <taxon>Chryseobacterium group</taxon>
        <taxon>Chryseobacterium</taxon>
    </lineage>
</organism>
<keyword evidence="3" id="KW-0012">Acyltransferase</keyword>
<gene>
    <name evidence="3" type="ORF">SAMN05421786_11159</name>
</gene>
<dbReference type="EMBL" id="FTOL01000011">
    <property type="protein sequence ID" value="SIT23094.1"/>
    <property type="molecule type" value="Genomic_DNA"/>
</dbReference>
<keyword evidence="1" id="KW-1133">Transmembrane helix</keyword>
<dbReference type="OrthoDB" id="9796461at2"/>
<dbReference type="AlphaFoldDB" id="A0A1N7QJZ3"/>
<feature type="domain" description="Acyltransferase 3" evidence="2">
    <location>
        <begin position="9"/>
        <end position="319"/>
    </location>
</feature>
<feature type="transmembrane region" description="Helical" evidence="1">
    <location>
        <begin position="144"/>
        <end position="163"/>
    </location>
</feature>
<reference evidence="4" key="1">
    <citation type="submission" date="2017-01" db="EMBL/GenBank/DDBJ databases">
        <authorList>
            <person name="Varghese N."/>
            <person name="Submissions S."/>
        </authorList>
    </citation>
    <scope>NUCLEOTIDE SEQUENCE [LARGE SCALE GENOMIC DNA]</scope>
    <source>
        <strain evidence="4">DSM 18017</strain>
    </source>
</reference>
<keyword evidence="1" id="KW-0812">Transmembrane</keyword>
<dbReference type="PANTHER" id="PTHR23028:SF53">
    <property type="entry name" value="ACYL_TRANSF_3 DOMAIN-CONTAINING PROTEIN"/>
    <property type="match status" value="1"/>
</dbReference>
<keyword evidence="1" id="KW-0472">Membrane</keyword>
<evidence type="ECO:0000256" key="1">
    <source>
        <dbReference type="SAM" id="Phobius"/>
    </source>
</evidence>
<keyword evidence="3" id="KW-0808">Transferase</keyword>
<dbReference type="PANTHER" id="PTHR23028">
    <property type="entry name" value="ACETYLTRANSFERASE"/>
    <property type="match status" value="1"/>
</dbReference>
<accession>A0A1N7QJZ3</accession>
<sequence>MLNLKMKNNFNSLRLLFSTLVIFSHSFDLTGGSDILSDLTKATSFGGIAVAFFFVLSGYLIFQSLNNSKSLYEYYWKRGLRLFPGLFVMLCFSMVIMFLLKYKIIFQKEYWLYLPNNLSLYNVQYNVPGIFNKNPYPNATNGSLWSLAYEFSMYIVISLLFFIKSPLVKRNLMIVAFFISIYFINFNPNYLKIFFNTINLEPVLFYKLSALFIGGALMNYVKIKFNPILFFVLLTSLVVSFYFNVYHLTSPFIFPLLIIPLGESYFQSFQLPEKLGDISYGVYIYAFFVQQVIMNFLHLSPVLLFTLSTIITYILSYFSWHLVEKQMSRFKKVFSPKVLIQ</sequence>
<dbReference type="GO" id="GO:0016020">
    <property type="term" value="C:membrane"/>
    <property type="evidence" value="ECO:0007669"/>
    <property type="project" value="TreeGrafter"/>
</dbReference>
<dbReference type="GO" id="GO:0000271">
    <property type="term" value="P:polysaccharide biosynthetic process"/>
    <property type="evidence" value="ECO:0007669"/>
    <property type="project" value="TreeGrafter"/>
</dbReference>
<feature type="transmembrane region" description="Helical" evidence="1">
    <location>
        <begin position="42"/>
        <end position="62"/>
    </location>
</feature>
<feature type="transmembrane region" description="Helical" evidence="1">
    <location>
        <begin position="172"/>
        <end position="191"/>
    </location>
</feature>
<dbReference type="InterPro" id="IPR050879">
    <property type="entry name" value="Acyltransferase_3"/>
</dbReference>
<evidence type="ECO:0000259" key="2">
    <source>
        <dbReference type="Pfam" id="PF01757"/>
    </source>
</evidence>
<evidence type="ECO:0000313" key="3">
    <source>
        <dbReference type="EMBL" id="SIT23094.1"/>
    </source>
</evidence>
<proteinExistence type="predicted"/>